<keyword evidence="1" id="KW-0175">Coiled coil</keyword>
<feature type="compositionally biased region" description="Low complexity" evidence="2">
    <location>
        <begin position="424"/>
        <end position="450"/>
    </location>
</feature>
<evidence type="ECO:0000256" key="1">
    <source>
        <dbReference type="SAM" id="Coils"/>
    </source>
</evidence>
<feature type="compositionally biased region" description="Polar residues" evidence="2">
    <location>
        <begin position="413"/>
        <end position="423"/>
    </location>
</feature>
<sequence>EELQMTTCELVRAVEDVNILHLRNQELLSRLDALEKDREKLQELTDTKNVANKQLWSILQSRQSEIDSMTTKHQSMKQGVEAAQITTFTHHNFIADFHKELVNLVAGKLKMPFDMVWNSGQTIPGLIGLWNANKTRDLQHGPRLGTFGEHAAAAAAVRGYPGPIPQHHPNPIIYHQHFTHVGPTMIPTTTPIMMPTTPGGLQQPPTSVARTWHSLHSISPKAPLIWDAVQEGTMTVPPNPPLMIEGVNPPLGTWRIQKDPLMIDLTSAGARPSEQQENQQPPLEQPSSQVPIPSEVRPITATTTTTTATATATPTTTTTTTTTKISSSSSSSSSSSPPSSTSTVHRLQSLRSLQQSPVAAVLTAAVIAAATSSSSTETSQQEQGRAVKRRFVVEESDVDEEVNEAGFGLDIRNGSQKPDTSPITTTTTTTTTFTTVSGPSSPSAGLGAAPDDADATMVALKHPPTGSEFLTASSESTRVSRSRQSSASPGTGNLRSTVPLAKRRISLLQKE</sequence>
<gene>
    <name evidence="3" type="ORF">BGZ65_010291</name>
</gene>
<protein>
    <submittedName>
        <fullName evidence="3">Uncharacterized protein</fullName>
    </submittedName>
</protein>
<feature type="compositionally biased region" description="Low complexity" evidence="2">
    <location>
        <begin position="272"/>
        <end position="291"/>
    </location>
</feature>
<feature type="non-terminal residue" evidence="3">
    <location>
        <position position="1"/>
    </location>
</feature>
<dbReference type="Proteomes" id="UP000749646">
    <property type="component" value="Unassembled WGS sequence"/>
</dbReference>
<evidence type="ECO:0000256" key="2">
    <source>
        <dbReference type="SAM" id="MobiDB-lite"/>
    </source>
</evidence>
<feature type="region of interest" description="Disordered" evidence="2">
    <location>
        <begin position="269"/>
        <end position="347"/>
    </location>
</feature>
<proteinExistence type="predicted"/>
<dbReference type="OrthoDB" id="2446180at2759"/>
<feature type="compositionally biased region" description="Low complexity" evidence="2">
    <location>
        <begin position="298"/>
        <end position="343"/>
    </location>
</feature>
<evidence type="ECO:0000313" key="4">
    <source>
        <dbReference type="Proteomes" id="UP000749646"/>
    </source>
</evidence>
<feature type="coiled-coil region" evidence="1">
    <location>
        <begin position="17"/>
        <end position="54"/>
    </location>
</feature>
<evidence type="ECO:0000313" key="3">
    <source>
        <dbReference type="EMBL" id="KAF9921513.1"/>
    </source>
</evidence>
<feature type="region of interest" description="Disordered" evidence="2">
    <location>
        <begin position="462"/>
        <end position="511"/>
    </location>
</feature>
<keyword evidence="4" id="KW-1185">Reference proteome</keyword>
<organism evidence="3 4">
    <name type="scientific">Modicella reniformis</name>
    <dbReference type="NCBI Taxonomy" id="1440133"/>
    <lineage>
        <taxon>Eukaryota</taxon>
        <taxon>Fungi</taxon>
        <taxon>Fungi incertae sedis</taxon>
        <taxon>Mucoromycota</taxon>
        <taxon>Mortierellomycotina</taxon>
        <taxon>Mortierellomycetes</taxon>
        <taxon>Mortierellales</taxon>
        <taxon>Mortierellaceae</taxon>
        <taxon>Modicella</taxon>
    </lineage>
</organism>
<dbReference type="AlphaFoldDB" id="A0A9P6IIG5"/>
<dbReference type="EMBL" id="JAAAHW010011018">
    <property type="protein sequence ID" value="KAF9921513.1"/>
    <property type="molecule type" value="Genomic_DNA"/>
</dbReference>
<comment type="caution">
    <text evidence="3">The sequence shown here is derived from an EMBL/GenBank/DDBJ whole genome shotgun (WGS) entry which is preliminary data.</text>
</comment>
<accession>A0A9P6IIG5</accession>
<name>A0A9P6IIG5_9FUNG</name>
<feature type="region of interest" description="Disordered" evidence="2">
    <location>
        <begin position="409"/>
        <end position="450"/>
    </location>
</feature>
<reference evidence="3" key="1">
    <citation type="journal article" date="2020" name="Fungal Divers.">
        <title>Resolving the Mortierellaceae phylogeny through synthesis of multi-gene phylogenetics and phylogenomics.</title>
        <authorList>
            <person name="Vandepol N."/>
            <person name="Liber J."/>
            <person name="Desiro A."/>
            <person name="Na H."/>
            <person name="Kennedy M."/>
            <person name="Barry K."/>
            <person name="Grigoriev I.V."/>
            <person name="Miller A.N."/>
            <person name="O'Donnell K."/>
            <person name="Stajich J.E."/>
            <person name="Bonito G."/>
        </authorList>
    </citation>
    <scope>NUCLEOTIDE SEQUENCE</scope>
    <source>
        <strain evidence="3">MES-2147</strain>
    </source>
</reference>
<feature type="compositionally biased region" description="Polar residues" evidence="2">
    <location>
        <begin position="468"/>
        <end position="496"/>
    </location>
</feature>